<gene>
    <name evidence="4" type="ORF">PXEA_LOCUS27313</name>
</gene>
<comment type="caution">
    <text evidence="4">The sequence shown here is derived from an EMBL/GenBank/DDBJ whole genome shotgun (WGS) entry which is preliminary data.</text>
</comment>
<organism evidence="4 5">
    <name type="scientific">Protopolystoma xenopodis</name>
    <dbReference type="NCBI Taxonomy" id="117903"/>
    <lineage>
        <taxon>Eukaryota</taxon>
        <taxon>Metazoa</taxon>
        <taxon>Spiralia</taxon>
        <taxon>Lophotrochozoa</taxon>
        <taxon>Platyhelminthes</taxon>
        <taxon>Monogenea</taxon>
        <taxon>Polyopisthocotylea</taxon>
        <taxon>Polystomatidea</taxon>
        <taxon>Polystomatidae</taxon>
        <taxon>Protopolystoma</taxon>
    </lineage>
</organism>
<dbReference type="AlphaFoldDB" id="A0A3S5ANG4"/>
<keyword evidence="5" id="KW-1185">Reference proteome</keyword>
<evidence type="ECO:0000256" key="2">
    <source>
        <dbReference type="SAM" id="MobiDB-lite"/>
    </source>
</evidence>
<keyword evidence="1" id="KW-0808">Transferase</keyword>
<dbReference type="OrthoDB" id="6266337at2759"/>
<dbReference type="PROSITE" id="PS51455">
    <property type="entry name" value="PIPK"/>
    <property type="match status" value="1"/>
</dbReference>
<dbReference type="EMBL" id="CAAALY010246590">
    <property type="protein sequence ID" value="VEL33873.1"/>
    <property type="molecule type" value="Genomic_DNA"/>
</dbReference>
<dbReference type="Proteomes" id="UP000784294">
    <property type="component" value="Unassembled WGS sequence"/>
</dbReference>
<dbReference type="SUPFAM" id="SSF56104">
    <property type="entry name" value="SAICAR synthase-like"/>
    <property type="match status" value="1"/>
</dbReference>
<dbReference type="Pfam" id="PF01504">
    <property type="entry name" value="PIP5K"/>
    <property type="match status" value="1"/>
</dbReference>
<dbReference type="GO" id="GO:0005886">
    <property type="term" value="C:plasma membrane"/>
    <property type="evidence" value="ECO:0007669"/>
    <property type="project" value="TreeGrafter"/>
</dbReference>
<dbReference type="InterPro" id="IPR027483">
    <property type="entry name" value="PInositol-4-P-4/5-kinase_C_sf"/>
</dbReference>
<dbReference type="PANTHER" id="PTHR23086">
    <property type="entry name" value="PHOSPHATIDYLINOSITOL-4-PHOSPHATE 5-KINASE"/>
    <property type="match status" value="1"/>
</dbReference>
<evidence type="ECO:0000313" key="5">
    <source>
        <dbReference type="Proteomes" id="UP000784294"/>
    </source>
</evidence>
<protein>
    <recommendedName>
        <fullName evidence="3">PIPK domain-containing protein</fullName>
    </recommendedName>
</protein>
<dbReference type="PANTHER" id="PTHR23086:SF101">
    <property type="entry name" value="LP03320P-RELATED"/>
    <property type="match status" value="1"/>
</dbReference>
<evidence type="ECO:0000256" key="1">
    <source>
        <dbReference type="PROSITE-ProRule" id="PRU00781"/>
    </source>
</evidence>
<keyword evidence="1" id="KW-0067">ATP-binding</keyword>
<name>A0A3S5ANG4_9PLAT</name>
<dbReference type="InterPro" id="IPR002498">
    <property type="entry name" value="PInositol-4-P-4/5-kinase_core"/>
</dbReference>
<feature type="region of interest" description="Disordered" evidence="2">
    <location>
        <begin position="126"/>
        <end position="150"/>
    </location>
</feature>
<dbReference type="Gene3D" id="3.30.810.10">
    <property type="entry name" value="2-Layer Sandwich"/>
    <property type="match status" value="1"/>
</dbReference>
<keyword evidence="1" id="KW-0547">Nucleotide-binding</keyword>
<evidence type="ECO:0000259" key="3">
    <source>
        <dbReference type="PROSITE" id="PS51455"/>
    </source>
</evidence>
<keyword evidence="1" id="KW-0418">Kinase</keyword>
<evidence type="ECO:0000313" key="4">
    <source>
        <dbReference type="EMBL" id="VEL33873.1"/>
    </source>
</evidence>
<sequence>MYTNIPVQGAIQALDEHPEITQGMLDSLCNQELRELSNPGASGSIFYITQDDEFIIKTVQHKEADFLQKLLPEYYMNLIQHPRTLLPKFYGLYCYQASGKNIRFVIMNNLLPSSIKMHEKYDLKGSSHKRKANMRELAKSSPTLKDLDFK</sequence>
<dbReference type="GO" id="GO:0016308">
    <property type="term" value="F:1-phosphatidylinositol-4-phosphate 5-kinase activity"/>
    <property type="evidence" value="ECO:0007669"/>
    <property type="project" value="TreeGrafter"/>
</dbReference>
<dbReference type="Gene3D" id="3.30.800.10">
    <property type="entry name" value="Phosphatidylinositol Phosphate Kinase II Beta"/>
    <property type="match status" value="1"/>
</dbReference>
<feature type="domain" description="PIPK" evidence="3">
    <location>
        <begin position="1"/>
        <end position="150"/>
    </location>
</feature>
<dbReference type="SMART" id="SM00330">
    <property type="entry name" value="PIPKc"/>
    <property type="match status" value="1"/>
</dbReference>
<dbReference type="GO" id="GO:0005524">
    <property type="term" value="F:ATP binding"/>
    <property type="evidence" value="ECO:0007669"/>
    <property type="project" value="UniProtKB-UniRule"/>
</dbReference>
<dbReference type="InterPro" id="IPR023610">
    <property type="entry name" value="PInositol-4/5-P-5/4-kinase"/>
</dbReference>
<proteinExistence type="predicted"/>
<dbReference type="GO" id="GO:0046854">
    <property type="term" value="P:phosphatidylinositol phosphate biosynthetic process"/>
    <property type="evidence" value="ECO:0007669"/>
    <property type="project" value="TreeGrafter"/>
</dbReference>
<accession>A0A3S5ANG4</accession>
<reference evidence="4" key="1">
    <citation type="submission" date="2018-11" db="EMBL/GenBank/DDBJ databases">
        <authorList>
            <consortium name="Pathogen Informatics"/>
        </authorList>
    </citation>
    <scope>NUCLEOTIDE SEQUENCE</scope>
</reference>
<dbReference type="InterPro" id="IPR027484">
    <property type="entry name" value="PInositol-4-P-5-kinase_N"/>
</dbReference>